<evidence type="ECO:0000256" key="11">
    <source>
        <dbReference type="RuleBase" id="RU004136"/>
    </source>
</evidence>
<evidence type="ECO:0000313" key="15">
    <source>
        <dbReference type="EMBL" id="AMO25533.1"/>
    </source>
</evidence>
<dbReference type="Gene3D" id="3.40.1190.10">
    <property type="entry name" value="Mur-like, catalytic domain"/>
    <property type="match status" value="1"/>
</dbReference>
<keyword evidence="3 10" id="KW-0132">Cell division</keyword>
<keyword evidence="9 10" id="KW-0961">Cell wall biogenesis/degradation</keyword>
<feature type="binding site" evidence="10">
    <location>
        <begin position="108"/>
        <end position="114"/>
    </location>
    <ligand>
        <name>ATP</name>
        <dbReference type="ChEBI" id="CHEBI:30616"/>
    </ligand>
</feature>
<evidence type="ECO:0000256" key="6">
    <source>
        <dbReference type="ARBA" id="ARBA00022960"/>
    </source>
</evidence>
<dbReference type="GO" id="GO:0071555">
    <property type="term" value="P:cell wall organization"/>
    <property type="evidence" value="ECO:0007669"/>
    <property type="project" value="UniProtKB-KW"/>
</dbReference>
<comment type="function">
    <text evidence="10 11">Involved in cell wall formation. Catalyzes the final step in the synthesis of UDP-N-acetylmuramoyl-pentapeptide, the precursor of murein.</text>
</comment>
<keyword evidence="4 10" id="KW-0547">Nucleotide-binding</keyword>
<dbReference type="EMBL" id="CP010951">
    <property type="protein sequence ID" value="AMO25533.1"/>
    <property type="molecule type" value="Genomic_DNA"/>
</dbReference>
<dbReference type="SUPFAM" id="SSF53623">
    <property type="entry name" value="MurD-like peptide ligases, catalytic domain"/>
    <property type="match status" value="1"/>
</dbReference>
<dbReference type="HAMAP" id="MF_02019">
    <property type="entry name" value="MurF"/>
    <property type="match status" value="1"/>
</dbReference>
<dbReference type="PANTHER" id="PTHR43024">
    <property type="entry name" value="UDP-N-ACETYLMURAMOYL-TRIPEPTIDE--D-ALANYL-D-ALANINE LIGASE"/>
    <property type="match status" value="1"/>
</dbReference>
<dbReference type="NCBIfam" id="TIGR01143">
    <property type="entry name" value="murF"/>
    <property type="match status" value="1"/>
</dbReference>
<evidence type="ECO:0000256" key="3">
    <source>
        <dbReference type="ARBA" id="ARBA00022618"/>
    </source>
</evidence>
<reference evidence="15 16" key="1">
    <citation type="journal article" date="2014" name="Int. J. Syst. Evol. Microbiol.">
        <title>Ramlibacter solisilvae sp. nov., isolated from forest soil, and emended description of the genus Ramlibacter.</title>
        <authorList>
            <person name="Lee H.J."/>
            <person name="Lee S.H."/>
            <person name="Lee S.S."/>
            <person name="Lee J.S."/>
            <person name="Kim Y."/>
            <person name="Kim S.C."/>
            <person name="Jeon C.O."/>
        </authorList>
    </citation>
    <scope>NUCLEOTIDE SEQUENCE [LARGE SCALE GENOMIC DNA]</scope>
    <source>
        <strain evidence="15 16">5-10</strain>
    </source>
</reference>
<evidence type="ECO:0000256" key="7">
    <source>
        <dbReference type="ARBA" id="ARBA00022984"/>
    </source>
</evidence>
<keyword evidence="6 10" id="KW-0133">Cell shape</keyword>
<dbReference type="OrthoDB" id="9801978at2"/>
<gene>
    <name evidence="10" type="primary">murF</name>
    <name evidence="15" type="ORF">UC35_17175</name>
</gene>
<evidence type="ECO:0000256" key="4">
    <source>
        <dbReference type="ARBA" id="ARBA00022741"/>
    </source>
</evidence>
<dbReference type="Pfam" id="PF08245">
    <property type="entry name" value="Mur_ligase_M"/>
    <property type="match status" value="1"/>
</dbReference>
<evidence type="ECO:0000256" key="2">
    <source>
        <dbReference type="ARBA" id="ARBA00022598"/>
    </source>
</evidence>
<dbReference type="Gene3D" id="3.90.190.20">
    <property type="entry name" value="Mur ligase, C-terminal domain"/>
    <property type="match status" value="1"/>
</dbReference>
<evidence type="ECO:0000313" key="16">
    <source>
        <dbReference type="Proteomes" id="UP000070433"/>
    </source>
</evidence>
<feature type="domain" description="Mur ligase central" evidence="14">
    <location>
        <begin position="106"/>
        <end position="296"/>
    </location>
</feature>
<dbReference type="GO" id="GO:0047480">
    <property type="term" value="F:UDP-N-acetylmuramoyl-tripeptide-D-alanyl-D-alanine ligase activity"/>
    <property type="evidence" value="ECO:0007669"/>
    <property type="project" value="UniProtKB-UniRule"/>
</dbReference>
<keyword evidence="8 10" id="KW-0131">Cell cycle</keyword>
<comment type="similarity">
    <text evidence="10">Belongs to the MurCDEF family. MurF subfamily.</text>
</comment>
<dbReference type="InterPro" id="IPR035911">
    <property type="entry name" value="MurE/MurF_N"/>
</dbReference>
<dbReference type="Pfam" id="PF01225">
    <property type="entry name" value="Mur_ligase"/>
    <property type="match status" value="1"/>
</dbReference>
<dbReference type="AlphaFoldDB" id="A0A127K085"/>
<dbReference type="GO" id="GO:0005524">
    <property type="term" value="F:ATP binding"/>
    <property type="evidence" value="ECO:0007669"/>
    <property type="project" value="UniProtKB-UniRule"/>
</dbReference>
<dbReference type="PATRIC" id="fig|94132.3.peg.3508"/>
<name>A0A127K085_9BURK</name>
<dbReference type="InterPro" id="IPR004101">
    <property type="entry name" value="Mur_ligase_C"/>
</dbReference>
<keyword evidence="16" id="KW-1185">Reference proteome</keyword>
<dbReference type="InterPro" id="IPR013221">
    <property type="entry name" value="Mur_ligase_cen"/>
</dbReference>
<evidence type="ECO:0000256" key="1">
    <source>
        <dbReference type="ARBA" id="ARBA00022490"/>
    </source>
</evidence>
<dbReference type="InterPro" id="IPR051046">
    <property type="entry name" value="MurCDEF_CellWall_CoF430Synth"/>
</dbReference>
<organism evidence="15 16">
    <name type="scientific">Ramlibacter tataouinensis</name>
    <dbReference type="NCBI Taxonomy" id="94132"/>
    <lineage>
        <taxon>Bacteria</taxon>
        <taxon>Pseudomonadati</taxon>
        <taxon>Pseudomonadota</taxon>
        <taxon>Betaproteobacteria</taxon>
        <taxon>Burkholderiales</taxon>
        <taxon>Comamonadaceae</taxon>
        <taxon>Ramlibacter</taxon>
    </lineage>
</organism>
<dbReference type="InterPro" id="IPR005863">
    <property type="entry name" value="UDP-N-AcMur_synth"/>
</dbReference>
<keyword evidence="5 10" id="KW-0067">ATP-binding</keyword>
<dbReference type="UniPathway" id="UPA00219"/>
<keyword evidence="7 10" id="KW-0573">Peptidoglycan synthesis</keyword>
<accession>A0A127K085</accession>
<dbReference type="RefSeq" id="WP_061503899.1">
    <property type="nucleotide sequence ID" value="NZ_CP010951.1"/>
</dbReference>
<dbReference type="GO" id="GO:0008766">
    <property type="term" value="F:UDP-N-acetylmuramoylalanyl-D-glutamyl-2,6-diaminopimelate-D-alanyl-D-alanine ligase activity"/>
    <property type="evidence" value="ECO:0007669"/>
    <property type="project" value="RHEA"/>
</dbReference>
<evidence type="ECO:0000256" key="5">
    <source>
        <dbReference type="ARBA" id="ARBA00022840"/>
    </source>
</evidence>
<keyword evidence="2 10" id="KW-0436">Ligase</keyword>
<evidence type="ECO:0000256" key="10">
    <source>
        <dbReference type="HAMAP-Rule" id="MF_02019"/>
    </source>
</evidence>
<keyword evidence="1 10" id="KW-0963">Cytoplasm</keyword>
<dbReference type="InterPro" id="IPR036565">
    <property type="entry name" value="Mur-like_cat_sf"/>
</dbReference>
<comment type="catalytic activity">
    <reaction evidence="10 11">
        <text>D-alanyl-D-alanine + UDP-N-acetyl-alpha-D-muramoyl-L-alanyl-gamma-D-glutamyl-meso-2,6-diaminopimelate + ATP = UDP-N-acetyl-alpha-D-muramoyl-L-alanyl-gamma-D-glutamyl-meso-2,6-diaminopimeloyl-D-alanyl-D-alanine + ADP + phosphate + H(+)</text>
        <dbReference type="Rhea" id="RHEA:28374"/>
        <dbReference type="ChEBI" id="CHEBI:15378"/>
        <dbReference type="ChEBI" id="CHEBI:30616"/>
        <dbReference type="ChEBI" id="CHEBI:43474"/>
        <dbReference type="ChEBI" id="CHEBI:57822"/>
        <dbReference type="ChEBI" id="CHEBI:61386"/>
        <dbReference type="ChEBI" id="CHEBI:83905"/>
        <dbReference type="ChEBI" id="CHEBI:456216"/>
        <dbReference type="EC" id="6.3.2.10"/>
    </reaction>
</comment>
<dbReference type="Pfam" id="PF02875">
    <property type="entry name" value="Mur_ligase_C"/>
    <property type="match status" value="1"/>
</dbReference>
<dbReference type="EC" id="6.3.2.10" evidence="10 11"/>
<evidence type="ECO:0000259" key="14">
    <source>
        <dbReference type="Pfam" id="PF08245"/>
    </source>
</evidence>
<dbReference type="InterPro" id="IPR036615">
    <property type="entry name" value="Mur_ligase_C_dom_sf"/>
</dbReference>
<dbReference type="GO" id="GO:0051301">
    <property type="term" value="P:cell division"/>
    <property type="evidence" value="ECO:0007669"/>
    <property type="project" value="UniProtKB-KW"/>
</dbReference>
<dbReference type="Gene3D" id="3.40.1390.10">
    <property type="entry name" value="MurE/MurF, N-terminal domain"/>
    <property type="match status" value="1"/>
</dbReference>
<dbReference type="GO" id="GO:0005737">
    <property type="term" value="C:cytoplasm"/>
    <property type="evidence" value="ECO:0007669"/>
    <property type="project" value="UniProtKB-SubCell"/>
</dbReference>
<comment type="subcellular location">
    <subcellularLocation>
        <location evidence="10 11">Cytoplasm</location>
    </subcellularLocation>
</comment>
<sequence length="461" mass="48625">MFTLVQALPWIPGGRLAGDGAVAVRRVHSDSRTLEPGDLFVAIQGERFDANDFLEEAQAKGAVAAIAHTGRLPAGLPGIEVDDSKLALGSLAAGWRAQFQLPLIAVTGSNGKTTVTQMVAAILRAWQPQAMLATQGNLNNDIGLPLMLLRLRATHRIAAFELGMNHPGEIAYLADIAKPTVAMVNNAQREHQEFMATVEAVARENGSVLSALGPGGVAVFPAGEEFTPLWKATAGTRACTTFGDAHSGADIVLAGAEWHEGHWQVSVQTPAGPLAYRLHIAGRHNVRNSQAAVACALAAGVPLAAIAQGLESFEPVKGRSRALSARIAGRSVTLVDDSYNANPDSVRAAIDVLAELPGPRLLVLGDMGEVGEQGPQFHAEVGQHARARGIEQLFTLGEQSRAMQGRHFEDIEALNAAVLAELGAAASVLVKGSRFMKMERVVEAIIRRAEQEQQTGASHAA</sequence>
<dbReference type="Proteomes" id="UP000070433">
    <property type="component" value="Chromosome"/>
</dbReference>
<proteinExistence type="inferred from homology"/>
<dbReference type="InterPro" id="IPR000713">
    <property type="entry name" value="Mur_ligase_N"/>
</dbReference>
<evidence type="ECO:0000256" key="8">
    <source>
        <dbReference type="ARBA" id="ARBA00023306"/>
    </source>
</evidence>
<dbReference type="SUPFAM" id="SSF53244">
    <property type="entry name" value="MurD-like peptide ligases, peptide-binding domain"/>
    <property type="match status" value="1"/>
</dbReference>
<evidence type="ECO:0000256" key="9">
    <source>
        <dbReference type="ARBA" id="ARBA00023316"/>
    </source>
</evidence>
<feature type="domain" description="Mur ligase N-terminal catalytic" evidence="12">
    <location>
        <begin position="27"/>
        <end position="95"/>
    </location>
</feature>
<evidence type="ECO:0000259" key="12">
    <source>
        <dbReference type="Pfam" id="PF01225"/>
    </source>
</evidence>
<evidence type="ECO:0000259" key="13">
    <source>
        <dbReference type="Pfam" id="PF02875"/>
    </source>
</evidence>
<dbReference type="PANTHER" id="PTHR43024:SF1">
    <property type="entry name" value="UDP-N-ACETYLMURAMOYL-TRIPEPTIDE--D-ALANYL-D-ALANINE LIGASE"/>
    <property type="match status" value="1"/>
</dbReference>
<feature type="domain" description="Mur ligase C-terminal" evidence="13">
    <location>
        <begin position="330"/>
        <end position="434"/>
    </location>
</feature>
<comment type="pathway">
    <text evidence="10 11">Cell wall biogenesis; peptidoglycan biosynthesis.</text>
</comment>
<dbReference type="GO" id="GO:0009252">
    <property type="term" value="P:peptidoglycan biosynthetic process"/>
    <property type="evidence" value="ECO:0007669"/>
    <property type="project" value="UniProtKB-UniRule"/>
</dbReference>
<dbReference type="SUPFAM" id="SSF63418">
    <property type="entry name" value="MurE/MurF N-terminal domain"/>
    <property type="match status" value="1"/>
</dbReference>
<dbReference type="GO" id="GO:0008360">
    <property type="term" value="P:regulation of cell shape"/>
    <property type="evidence" value="ECO:0007669"/>
    <property type="project" value="UniProtKB-KW"/>
</dbReference>
<protein>
    <recommendedName>
        <fullName evidence="10 11">UDP-N-acetylmuramoyl-tripeptide--D-alanyl-D-alanine ligase</fullName>
        <ecNumber evidence="10 11">6.3.2.10</ecNumber>
    </recommendedName>
    <alternativeName>
        <fullName evidence="10">D-alanyl-D-alanine-adding enzyme</fullName>
    </alternativeName>
</protein>